<evidence type="ECO:0000256" key="3">
    <source>
        <dbReference type="ARBA" id="ARBA00023163"/>
    </source>
</evidence>
<evidence type="ECO:0000256" key="1">
    <source>
        <dbReference type="ARBA" id="ARBA00023015"/>
    </source>
</evidence>
<keyword evidence="1" id="KW-0805">Transcription regulation</keyword>
<dbReference type="InterPro" id="IPR036390">
    <property type="entry name" value="WH_DNA-bd_sf"/>
</dbReference>
<dbReference type="PANTHER" id="PTHR33154">
    <property type="entry name" value="TRANSCRIPTIONAL REGULATOR, ARSR FAMILY"/>
    <property type="match status" value="1"/>
</dbReference>
<keyword evidence="2" id="KW-0238">DNA-binding</keyword>
<name>A0ABY9H9F6_9MOLU</name>
<accession>A0ABY9H9F6</accession>
<dbReference type="PANTHER" id="PTHR33154:SF33">
    <property type="entry name" value="TRANSCRIPTIONAL REPRESSOR SDPR"/>
    <property type="match status" value="1"/>
</dbReference>
<dbReference type="InterPro" id="IPR036388">
    <property type="entry name" value="WH-like_DNA-bd_sf"/>
</dbReference>
<dbReference type="SMART" id="SM00418">
    <property type="entry name" value="HTH_ARSR"/>
    <property type="match status" value="1"/>
</dbReference>
<dbReference type="Pfam" id="PF01022">
    <property type="entry name" value="HTH_5"/>
    <property type="match status" value="1"/>
</dbReference>
<evidence type="ECO:0000259" key="4">
    <source>
        <dbReference type="PROSITE" id="PS50987"/>
    </source>
</evidence>
<feature type="domain" description="HTH arsR-type" evidence="4">
    <location>
        <begin position="1"/>
        <end position="95"/>
    </location>
</feature>
<dbReference type="InterPro" id="IPR051081">
    <property type="entry name" value="HTH_MetalResp_TranReg"/>
</dbReference>
<evidence type="ECO:0000313" key="5">
    <source>
        <dbReference type="EMBL" id="WLP85152.1"/>
    </source>
</evidence>
<dbReference type="InterPro" id="IPR001845">
    <property type="entry name" value="HTH_ArsR_DNA-bd_dom"/>
</dbReference>
<dbReference type="EMBL" id="CP132191">
    <property type="protein sequence ID" value="WLP85152.1"/>
    <property type="molecule type" value="Genomic_DNA"/>
</dbReference>
<evidence type="ECO:0000256" key="2">
    <source>
        <dbReference type="ARBA" id="ARBA00023125"/>
    </source>
</evidence>
<dbReference type="Proteomes" id="UP001237011">
    <property type="component" value="Chromosome"/>
</dbReference>
<dbReference type="PROSITE" id="PS50987">
    <property type="entry name" value="HTH_ARSR_2"/>
    <property type="match status" value="1"/>
</dbReference>
<protein>
    <submittedName>
        <fullName evidence="5">Metalloregulator ArsR/SmtB family transcription factor</fullName>
    </submittedName>
</protein>
<gene>
    <name evidence="5" type="ORF">Q8852_02390</name>
</gene>
<dbReference type="Gene3D" id="1.10.10.10">
    <property type="entry name" value="Winged helix-like DNA-binding domain superfamily/Winged helix DNA-binding domain"/>
    <property type="match status" value="1"/>
</dbReference>
<dbReference type="CDD" id="cd00090">
    <property type="entry name" value="HTH_ARSR"/>
    <property type="match status" value="1"/>
</dbReference>
<keyword evidence="3" id="KW-0804">Transcription</keyword>
<proteinExistence type="predicted"/>
<dbReference type="RefSeq" id="WP_305937591.1">
    <property type="nucleotide sequence ID" value="NZ_CP132191.1"/>
</dbReference>
<reference evidence="5" key="1">
    <citation type="submission" date="2023-08" db="EMBL/GenBank/DDBJ databases">
        <title>Complete genome sequence of Mycoplasma seminis 2200.</title>
        <authorList>
            <person name="Spergser J."/>
        </authorList>
    </citation>
    <scope>NUCLEOTIDE SEQUENCE [LARGE SCALE GENOMIC DNA]</scope>
    <source>
        <strain evidence="5">2200</strain>
    </source>
</reference>
<sequence>MDTLQVLNFLSKKVKLKLIIHLYTCHEQECDVNDLIKALNEKQSNISKHLGNLRDAGIVDVRKNGLVSYYYLSNDFKAKFGPLIEEVMQHVPADEYLQYTCECFYDGHEHKHAHHEHGCLLDNDKK</sequence>
<organism evidence="5 6">
    <name type="scientific">Mycoplasma seminis</name>
    <dbReference type="NCBI Taxonomy" id="512749"/>
    <lineage>
        <taxon>Bacteria</taxon>
        <taxon>Bacillati</taxon>
        <taxon>Mycoplasmatota</taxon>
        <taxon>Mollicutes</taxon>
        <taxon>Mycoplasmataceae</taxon>
        <taxon>Mycoplasma</taxon>
    </lineage>
</organism>
<evidence type="ECO:0000313" key="6">
    <source>
        <dbReference type="Proteomes" id="UP001237011"/>
    </source>
</evidence>
<dbReference type="SUPFAM" id="SSF46785">
    <property type="entry name" value="Winged helix' DNA-binding domain"/>
    <property type="match status" value="1"/>
</dbReference>
<dbReference type="PRINTS" id="PR00778">
    <property type="entry name" value="HTHARSR"/>
</dbReference>
<dbReference type="NCBIfam" id="NF033788">
    <property type="entry name" value="HTH_metalloreg"/>
    <property type="match status" value="1"/>
</dbReference>
<keyword evidence="6" id="KW-1185">Reference proteome</keyword>
<dbReference type="InterPro" id="IPR011991">
    <property type="entry name" value="ArsR-like_HTH"/>
</dbReference>